<reference evidence="3 4" key="1">
    <citation type="submission" date="2016-08" db="EMBL/GenBank/DDBJ databases">
        <title>Genomes of anaerobic fungi encode conserved fungal cellulosomes for biomass hydrolysis.</title>
        <authorList>
            <consortium name="DOE Joint Genome Institute"/>
            <person name="Haitjema C.H."/>
            <person name="Gilmore S.P."/>
            <person name="Henske J.K."/>
            <person name="Solomon K.V."/>
            <person name="De Groot R."/>
            <person name="Kuo A."/>
            <person name="Mondo S.J."/>
            <person name="Salamov A.A."/>
            <person name="Labutti K."/>
            <person name="Zhao Z."/>
            <person name="Chiniquy J."/>
            <person name="Barry K."/>
            <person name="Brewer H.M."/>
            <person name="Purvine S.O."/>
            <person name="Wright A.T."/>
            <person name="Boxma B."/>
            <person name="Van Alen T."/>
            <person name="Hackstein J.H."/>
            <person name="Baker S.E."/>
            <person name="Grigoriev I.V."/>
            <person name="O'Malley M.A."/>
        </authorList>
    </citation>
    <scope>NUCLEOTIDE SEQUENCE [LARGE SCALE GENOMIC DNA]</scope>
    <source>
        <strain evidence="4">finn</strain>
    </source>
</reference>
<evidence type="ECO:0000256" key="2">
    <source>
        <dbReference type="SAM" id="MobiDB-lite"/>
    </source>
</evidence>
<feature type="compositionally biased region" description="Low complexity" evidence="2">
    <location>
        <begin position="726"/>
        <end position="737"/>
    </location>
</feature>
<feature type="coiled-coil region" evidence="1">
    <location>
        <begin position="428"/>
        <end position="462"/>
    </location>
</feature>
<evidence type="ECO:0000256" key="1">
    <source>
        <dbReference type="SAM" id="Coils"/>
    </source>
</evidence>
<evidence type="ECO:0000313" key="3">
    <source>
        <dbReference type="EMBL" id="ORX43793.1"/>
    </source>
</evidence>
<feature type="coiled-coil region" evidence="1">
    <location>
        <begin position="27"/>
        <end position="61"/>
    </location>
</feature>
<feature type="coiled-coil region" evidence="1">
    <location>
        <begin position="562"/>
        <end position="596"/>
    </location>
</feature>
<organism evidence="3 4">
    <name type="scientific">Piromyces finnis</name>
    <dbReference type="NCBI Taxonomy" id="1754191"/>
    <lineage>
        <taxon>Eukaryota</taxon>
        <taxon>Fungi</taxon>
        <taxon>Fungi incertae sedis</taxon>
        <taxon>Chytridiomycota</taxon>
        <taxon>Chytridiomycota incertae sedis</taxon>
        <taxon>Neocallimastigomycetes</taxon>
        <taxon>Neocallimastigales</taxon>
        <taxon>Neocallimastigaceae</taxon>
        <taxon>Piromyces</taxon>
    </lineage>
</organism>
<reference evidence="3 4" key="2">
    <citation type="submission" date="2016-08" db="EMBL/GenBank/DDBJ databases">
        <title>Pervasive Adenine N6-methylation of Active Genes in Fungi.</title>
        <authorList>
            <consortium name="DOE Joint Genome Institute"/>
            <person name="Mondo S.J."/>
            <person name="Dannebaum R.O."/>
            <person name="Kuo R.C."/>
            <person name="Labutti K."/>
            <person name="Haridas S."/>
            <person name="Kuo A."/>
            <person name="Salamov A."/>
            <person name="Ahrendt S.R."/>
            <person name="Lipzen A."/>
            <person name="Sullivan W."/>
            <person name="Andreopoulos W.B."/>
            <person name="Clum A."/>
            <person name="Lindquist E."/>
            <person name="Daum C."/>
            <person name="Ramamoorthy G.K."/>
            <person name="Gryganskyi A."/>
            <person name="Culley D."/>
            <person name="Magnuson J.K."/>
            <person name="James T.Y."/>
            <person name="O'Malley M.A."/>
            <person name="Stajich J.E."/>
            <person name="Spatafora J.W."/>
            <person name="Visel A."/>
            <person name="Grigoriev I.V."/>
        </authorList>
    </citation>
    <scope>NUCLEOTIDE SEQUENCE [LARGE SCALE GENOMIC DNA]</scope>
    <source>
        <strain evidence="4">finn</strain>
    </source>
</reference>
<feature type="region of interest" description="Disordered" evidence="2">
    <location>
        <begin position="795"/>
        <end position="823"/>
    </location>
</feature>
<evidence type="ECO:0000313" key="4">
    <source>
        <dbReference type="Proteomes" id="UP000193719"/>
    </source>
</evidence>
<proteinExistence type="predicted"/>
<gene>
    <name evidence="3" type="ORF">BCR36DRAFT_140648</name>
</gene>
<dbReference type="OrthoDB" id="2142071at2759"/>
<name>A0A1Y1UYZ3_9FUNG</name>
<dbReference type="STRING" id="1754191.A0A1Y1UYZ3"/>
<feature type="compositionally biased region" description="Polar residues" evidence="2">
    <location>
        <begin position="796"/>
        <end position="809"/>
    </location>
</feature>
<dbReference type="Proteomes" id="UP000193719">
    <property type="component" value="Unassembled WGS sequence"/>
</dbReference>
<dbReference type="EMBL" id="MCFH01000050">
    <property type="protein sequence ID" value="ORX43793.1"/>
    <property type="molecule type" value="Genomic_DNA"/>
</dbReference>
<keyword evidence="4" id="KW-1185">Reference proteome</keyword>
<feature type="coiled-coil region" evidence="1">
    <location>
        <begin position="240"/>
        <end position="292"/>
    </location>
</feature>
<feature type="coiled-coil region" evidence="1">
    <location>
        <begin position="150"/>
        <end position="201"/>
    </location>
</feature>
<feature type="coiled-coil region" evidence="1">
    <location>
        <begin position="671"/>
        <end position="705"/>
    </location>
</feature>
<dbReference type="AlphaFoldDB" id="A0A1Y1UYZ3"/>
<protein>
    <submittedName>
        <fullName evidence="3">Uncharacterized protein</fullName>
    </submittedName>
</protein>
<accession>A0A1Y1UYZ3</accession>
<comment type="caution">
    <text evidence="3">The sequence shown here is derived from an EMBL/GenBank/DDBJ whole genome shotgun (WGS) entry which is preliminary data.</text>
</comment>
<keyword evidence="1" id="KW-0175">Coiled coil</keyword>
<feature type="region of interest" description="Disordered" evidence="2">
    <location>
        <begin position="726"/>
        <end position="771"/>
    </location>
</feature>
<sequence length="966" mass="111275">MATTGNTLNNSNVDTSTNEKSLIDNRINDLIQENKKLNEYIEEQEEALFSEIQKNAKLEKANTELYEQINYFKMEIVDLNQKISYITNKINCDDIVKDLIYKQQAEIISLKEELSMSKNTSTQLRSRLKSQVEELKFIKRQSLQITSDMAKEVESQLANIQHQLYEANKTIEDQQAYIDLVKENEKENDDIKVKFVNLKKQYEEVINNKPDDENLKTGVKALISIINDLETKNDDFIVLINEVGEEIKNLKDKIKVERKDNNLMANEMGQEIINLTQQVNDYKSKINKLNELVINKSLVNDISSFKSETYSQLCNCIKDVQLNLSNIKVNSDINKNNAIDKIEIKLDKIANALKQQEVVALDNSNNNNTNCREVIISGESFDEELYESFKEKIDYMKKVYNDSLNTINEMGNELIESKANDKNNEKKISALSEIILKLMETIVNLENDKKSLQSNIDEYLIVINDCGEDIRKLHFNEKDLITAISESGHEICVLKQKIQEMISYQEKYMSMDGEVLMNKVATLTSRNQDLEKELTLLRKFDINNSLKKSLEEGQLQSAWYEISKLRSHVDKLTQNSKQLEKELANARSEISSIILTRDEALITQQEVVENFESLQRFYVQQMHQLRNEIFRVYSSSPSEANNRILNLVNEMQMLPNYSNIQYENHARNAKYEVLEGKIHEAEEIIDTLTRENFEYQMKLNKLNEINEKLIAKLLVQNKNSQDSLINLSQSSNENSNQFVVPKRSEDRRPSSSVHNNAKHAYISPSSTPIPPPHGTTIPISSSNDLITSLPTPPRPLNTSIPTPSNSKNVITDEKSTSPFIPPPINTLKKLNPHIIKVKHSIENLNKRGLKRAASQLCLQSNIRSPDEPTPPLTIPKFISSVPIKTDSFSIHESEDEYKKLLNYFGSIPHNNRISNIREEYLDMRDYMTFEIKNQHQIMEAVKNGEIPFYSSDNEDSTEIFVINEDE</sequence>